<dbReference type="InterPro" id="IPR036388">
    <property type="entry name" value="WH-like_DNA-bd_sf"/>
</dbReference>
<dbReference type="EMBL" id="LS992241">
    <property type="protein sequence ID" value="SYX82789.1"/>
    <property type="molecule type" value="Genomic_DNA"/>
</dbReference>
<sequence length="377" mass="41735">MKGKNAMSRWTERQILFALHEAEGIGWHTIRDLMDRIGLLGLPCWLDRPSSQWQESGLKPNVADKLAAQFRSDRLEQRLEFTKRSGIEWITALDEQYPLLLKEIPQYPWVLYGRGDWKCLGEASVSIVGTRTPTSYGKKVAATLGEQLGHIGLHVVSGLARGIDASSHEGALKYGRTVAVMGTSFDRVYPPENRSLAGRIVENGIVITEYPLGMKTHPGMFPLRNRIIAGLSLGTVVVEANLRSGALITADMALESNREVFAVPGPITSPKSAGTLKLLYEGSAKLVRSTSDIVEEFKGWLTTIPSPYNNETVDAIGEQPLTDEEKRIYKLICDQDSTIDDLMQRSSATFAQLHEVLLSLQLKKRIREGPGAIYSSE</sequence>
<dbReference type="InterPro" id="IPR003488">
    <property type="entry name" value="DprA"/>
</dbReference>
<dbReference type="PANTHER" id="PTHR43022:SF1">
    <property type="entry name" value="PROTEIN SMF"/>
    <property type="match status" value="1"/>
</dbReference>
<dbReference type="Gene3D" id="3.40.50.450">
    <property type="match status" value="1"/>
</dbReference>
<feature type="domain" description="DprA winged helix" evidence="3">
    <location>
        <begin position="318"/>
        <end position="371"/>
    </location>
</feature>
<evidence type="ECO:0000313" key="5">
    <source>
        <dbReference type="Proteomes" id="UP000304148"/>
    </source>
</evidence>
<dbReference type="Proteomes" id="UP000304148">
    <property type="component" value="Chromosome"/>
</dbReference>
<dbReference type="Gene3D" id="1.10.10.10">
    <property type="entry name" value="Winged helix-like DNA-binding domain superfamily/Winged helix DNA-binding domain"/>
    <property type="match status" value="1"/>
</dbReference>
<dbReference type="NCBIfam" id="TIGR00732">
    <property type="entry name" value="dprA"/>
    <property type="match status" value="1"/>
</dbReference>
<dbReference type="Pfam" id="PF17782">
    <property type="entry name" value="WHD_DprA"/>
    <property type="match status" value="1"/>
</dbReference>
<dbReference type="InterPro" id="IPR041614">
    <property type="entry name" value="DprA_WH"/>
</dbReference>
<dbReference type="SUPFAM" id="SSF102405">
    <property type="entry name" value="MCP/YpsA-like"/>
    <property type="match status" value="1"/>
</dbReference>
<comment type="similarity">
    <text evidence="1">Belongs to the DprA/Smf family.</text>
</comment>
<dbReference type="InterPro" id="IPR057666">
    <property type="entry name" value="DrpA_SLOG"/>
</dbReference>
<gene>
    <name evidence="4" type="ORF">PBLR_11211</name>
</gene>
<evidence type="ECO:0000256" key="1">
    <source>
        <dbReference type="ARBA" id="ARBA00006525"/>
    </source>
</evidence>
<feature type="domain" description="Smf/DprA SLOG" evidence="2">
    <location>
        <begin position="90"/>
        <end position="297"/>
    </location>
</feature>
<evidence type="ECO:0000259" key="2">
    <source>
        <dbReference type="Pfam" id="PF02481"/>
    </source>
</evidence>
<evidence type="ECO:0000259" key="3">
    <source>
        <dbReference type="Pfam" id="PF17782"/>
    </source>
</evidence>
<dbReference type="PANTHER" id="PTHR43022">
    <property type="entry name" value="PROTEIN SMF"/>
    <property type="match status" value="1"/>
</dbReference>
<accession>A0A383R8X7</accession>
<reference evidence="5" key="1">
    <citation type="submission" date="2018-08" db="EMBL/GenBank/DDBJ databases">
        <authorList>
            <person name="Chevrot R."/>
        </authorList>
    </citation>
    <scope>NUCLEOTIDE SEQUENCE [LARGE SCALE GENOMIC DNA]</scope>
</reference>
<dbReference type="AlphaFoldDB" id="A0A383R8X7"/>
<dbReference type="Pfam" id="PF02481">
    <property type="entry name" value="DNA_processg_A"/>
    <property type="match status" value="1"/>
</dbReference>
<organism evidence="4 5">
    <name type="scientific">Paenibacillus alvei</name>
    <name type="common">Bacillus alvei</name>
    <dbReference type="NCBI Taxonomy" id="44250"/>
    <lineage>
        <taxon>Bacteria</taxon>
        <taxon>Bacillati</taxon>
        <taxon>Bacillota</taxon>
        <taxon>Bacilli</taxon>
        <taxon>Bacillales</taxon>
        <taxon>Paenibacillaceae</taxon>
        <taxon>Paenibacillus</taxon>
    </lineage>
</organism>
<dbReference type="GO" id="GO:0009294">
    <property type="term" value="P:DNA-mediated transformation"/>
    <property type="evidence" value="ECO:0007669"/>
    <property type="project" value="InterPro"/>
</dbReference>
<evidence type="ECO:0000313" key="4">
    <source>
        <dbReference type="EMBL" id="SYX82789.1"/>
    </source>
</evidence>
<protein>
    <submittedName>
        <fullName evidence="4">DNA protecting protein DprA</fullName>
    </submittedName>
</protein>
<proteinExistence type="inferred from homology"/>
<name>A0A383R8X7_PAEAL</name>